<reference evidence="4 5" key="1">
    <citation type="journal article" date="2017" name="Nat. Ecol. Evol.">
        <title>Scallop genome provides insights into evolution of bilaterian karyotype and development.</title>
        <authorList>
            <person name="Wang S."/>
            <person name="Zhang J."/>
            <person name="Jiao W."/>
            <person name="Li J."/>
            <person name="Xun X."/>
            <person name="Sun Y."/>
            <person name="Guo X."/>
            <person name="Huan P."/>
            <person name="Dong B."/>
            <person name="Zhang L."/>
            <person name="Hu X."/>
            <person name="Sun X."/>
            <person name="Wang J."/>
            <person name="Zhao C."/>
            <person name="Wang Y."/>
            <person name="Wang D."/>
            <person name="Huang X."/>
            <person name="Wang R."/>
            <person name="Lv J."/>
            <person name="Li Y."/>
            <person name="Zhang Z."/>
            <person name="Liu B."/>
            <person name="Lu W."/>
            <person name="Hui Y."/>
            <person name="Liang J."/>
            <person name="Zhou Z."/>
            <person name="Hou R."/>
            <person name="Li X."/>
            <person name="Liu Y."/>
            <person name="Li H."/>
            <person name="Ning X."/>
            <person name="Lin Y."/>
            <person name="Zhao L."/>
            <person name="Xing Q."/>
            <person name="Dou J."/>
            <person name="Li Y."/>
            <person name="Mao J."/>
            <person name="Guo H."/>
            <person name="Dou H."/>
            <person name="Li T."/>
            <person name="Mu C."/>
            <person name="Jiang W."/>
            <person name="Fu Q."/>
            <person name="Fu X."/>
            <person name="Miao Y."/>
            <person name="Liu J."/>
            <person name="Yu Q."/>
            <person name="Li R."/>
            <person name="Liao H."/>
            <person name="Li X."/>
            <person name="Kong Y."/>
            <person name="Jiang Z."/>
            <person name="Chourrout D."/>
            <person name="Li R."/>
            <person name="Bao Z."/>
        </authorList>
    </citation>
    <scope>NUCLEOTIDE SEQUENCE [LARGE SCALE GENOMIC DNA]</scope>
    <source>
        <strain evidence="4 5">PY_sf001</strain>
    </source>
</reference>
<organism evidence="4 5">
    <name type="scientific">Mizuhopecten yessoensis</name>
    <name type="common">Japanese scallop</name>
    <name type="synonym">Patinopecten yessoensis</name>
    <dbReference type="NCBI Taxonomy" id="6573"/>
    <lineage>
        <taxon>Eukaryota</taxon>
        <taxon>Metazoa</taxon>
        <taxon>Spiralia</taxon>
        <taxon>Lophotrochozoa</taxon>
        <taxon>Mollusca</taxon>
        <taxon>Bivalvia</taxon>
        <taxon>Autobranchia</taxon>
        <taxon>Pteriomorphia</taxon>
        <taxon>Pectinida</taxon>
        <taxon>Pectinoidea</taxon>
        <taxon>Pectinidae</taxon>
        <taxon>Mizuhopecten</taxon>
    </lineage>
</organism>
<dbReference type="Proteomes" id="UP000242188">
    <property type="component" value="Unassembled WGS sequence"/>
</dbReference>
<keyword evidence="1" id="KW-0862">Zinc</keyword>
<evidence type="ECO:0000256" key="2">
    <source>
        <dbReference type="SAM" id="MobiDB-lite"/>
    </source>
</evidence>
<evidence type="ECO:0000313" key="5">
    <source>
        <dbReference type="Proteomes" id="UP000242188"/>
    </source>
</evidence>
<dbReference type="OrthoDB" id="6066537at2759"/>
<dbReference type="PROSITE" id="PS50157">
    <property type="entry name" value="ZINC_FINGER_C2H2_2"/>
    <property type="match status" value="1"/>
</dbReference>
<feature type="region of interest" description="Disordered" evidence="2">
    <location>
        <begin position="342"/>
        <end position="372"/>
    </location>
</feature>
<evidence type="ECO:0000256" key="1">
    <source>
        <dbReference type="PROSITE-ProRule" id="PRU00042"/>
    </source>
</evidence>
<feature type="compositionally biased region" description="Polar residues" evidence="2">
    <location>
        <begin position="92"/>
        <end position="102"/>
    </location>
</feature>
<feature type="region of interest" description="Disordered" evidence="2">
    <location>
        <begin position="428"/>
        <end position="461"/>
    </location>
</feature>
<dbReference type="AlphaFoldDB" id="A0A210PXT2"/>
<dbReference type="Gene3D" id="3.30.160.60">
    <property type="entry name" value="Classic Zinc Finger"/>
    <property type="match status" value="1"/>
</dbReference>
<keyword evidence="5" id="KW-1185">Reference proteome</keyword>
<name>A0A210PXT2_MIZYE</name>
<dbReference type="SUPFAM" id="SSF57667">
    <property type="entry name" value="beta-beta-alpha zinc fingers"/>
    <property type="match status" value="1"/>
</dbReference>
<dbReference type="InterPro" id="IPR036236">
    <property type="entry name" value="Znf_C2H2_sf"/>
</dbReference>
<dbReference type="GO" id="GO:0008270">
    <property type="term" value="F:zinc ion binding"/>
    <property type="evidence" value="ECO:0007669"/>
    <property type="project" value="UniProtKB-KW"/>
</dbReference>
<dbReference type="InterPro" id="IPR013087">
    <property type="entry name" value="Znf_C2H2_type"/>
</dbReference>
<dbReference type="EMBL" id="NEDP02005411">
    <property type="protein sequence ID" value="OWF41291.1"/>
    <property type="molecule type" value="Genomic_DNA"/>
</dbReference>
<sequence>MENSYTEEFLKKKAAVCGQLQRAVVKFCEQTYAGITHSNLEVDGIICISFSNSHDQHVVKIHEKLGKGRKKINNNPESDKDSPNANLRKGSITPSHGKNSNRISDEAVGTNSQGDGDVLSYNEQENVSLQFDVNGRMETFTDENVIQTGAKEENLSGIMENIHNSRKQSKSVSLPTDGSLNKKKKQFVESVEGNYVIVKVEPDDLDAEEQANLKDSDIAQSCYSQSTKTSSFSPKSGSYIRHDSVEKLSVVDDSNDTMYMVTSDFHSGPTNTEEYPYQPSINNCKSRDIRSNFIQGDSCVQFATSSHTTSTPDVSDLNQHAGVNNLTRNRYPPDSIVLDTYSTKQINNKSNKRNTGSIKQSPKNEDFDPNVFQNFNLPLAPLDPMPVPHPIGLSSESVGSSYNSETQLKTSLSSQYYNYNNNTYSSSFSVSSSSHLPGPKPKLSSSIRPHSNYSNRGRSSALSHVKRASAVAMSRNVNFSTKHMKRIQKSSVPNFDLTSKTQFGCPPSDSFIPNTSDSKHKMGLMDLSGQDKLFFCRYCGKGFTMKCTRSRHEKTICSPAGTGSYRCELCTKSFTRSDSRYRHMFKAHGIQS</sequence>
<accession>A0A210PXT2</accession>
<gene>
    <name evidence="4" type="ORF">KP79_PYT13128</name>
</gene>
<proteinExistence type="predicted"/>
<feature type="compositionally biased region" description="Polar residues" evidence="2">
    <location>
        <begin position="443"/>
        <end position="461"/>
    </location>
</feature>
<dbReference type="PROSITE" id="PS00028">
    <property type="entry name" value="ZINC_FINGER_C2H2_1"/>
    <property type="match status" value="1"/>
</dbReference>
<feature type="compositionally biased region" description="Polar residues" evidence="2">
    <location>
        <begin position="342"/>
        <end position="361"/>
    </location>
</feature>
<feature type="region of interest" description="Disordered" evidence="2">
    <location>
        <begin position="64"/>
        <end position="119"/>
    </location>
</feature>
<keyword evidence="1" id="KW-0863">Zinc-finger</keyword>
<feature type="domain" description="C2H2-type" evidence="3">
    <location>
        <begin position="565"/>
        <end position="592"/>
    </location>
</feature>
<comment type="caution">
    <text evidence="4">The sequence shown here is derived from an EMBL/GenBank/DDBJ whole genome shotgun (WGS) entry which is preliminary data.</text>
</comment>
<evidence type="ECO:0000313" key="4">
    <source>
        <dbReference type="EMBL" id="OWF41291.1"/>
    </source>
</evidence>
<keyword evidence="1" id="KW-0479">Metal-binding</keyword>
<evidence type="ECO:0000259" key="3">
    <source>
        <dbReference type="PROSITE" id="PS50157"/>
    </source>
</evidence>
<protein>
    <recommendedName>
        <fullName evidence="3">C2H2-type domain-containing protein</fullName>
    </recommendedName>
</protein>